<dbReference type="Pfam" id="PF13621">
    <property type="entry name" value="Cupin_8"/>
    <property type="match status" value="1"/>
</dbReference>
<keyword evidence="3" id="KW-1185">Reference proteome</keyword>
<dbReference type="SMART" id="SM00558">
    <property type="entry name" value="JmjC"/>
    <property type="match status" value="1"/>
</dbReference>
<proteinExistence type="predicted"/>
<comment type="caution">
    <text evidence="2">The sequence shown here is derived from an EMBL/GenBank/DDBJ whole genome shotgun (WGS) entry which is preliminary data.</text>
</comment>
<dbReference type="AlphaFoldDB" id="A0A9X1B8W2"/>
<evidence type="ECO:0000313" key="2">
    <source>
        <dbReference type="EMBL" id="MBK1644421.1"/>
    </source>
</evidence>
<dbReference type="PANTHER" id="PTHR12461:SF105">
    <property type="entry name" value="HYPOXIA-INDUCIBLE FACTOR 1-ALPHA INHIBITOR"/>
    <property type="match status" value="1"/>
</dbReference>
<name>A0A9X1B8W2_9GAMM</name>
<protein>
    <recommendedName>
        <fullName evidence="1">JmjC domain-containing protein</fullName>
    </recommendedName>
</protein>
<dbReference type="RefSeq" id="WP_200387212.1">
    <property type="nucleotide sequence ID" value="NZ_NRSD01000005.1"/>
</dbReference>
<dbReference type="EMBL" id="NRSD01000005">
    <property type="protein sequence ID" value="MBK1644421.1"/>
    <property type="molecule type" value="Genomic_DNA"/>
</dbReference>
<dbReference type="PANTHER" id="PTHR12461">
    <property type="entry name" value="HYPOXIA-INDUCIBLE FACTOR 1 ALPHA INHIBITOR-RELATED"/>
    <property type="match status" value="1"/>
</dbReference>
<gene>
    <name evidence="2" type="ORF">CKO25_07070</name>
</gene>
<dbReference type="InterPro" id="IPR003347">
    <property type="entry name" value="JmjC_dom"/>
</dbReference>
<evidence type="ECO:0000313" key="3">
    <source>
        <dbReference type="Proteomes" id="UP001138802"/>
    </source>
</evidence>
<organism evidence="2 3">
    <name type="scientific">Thiocapsa imhoffii</name>
    <dbReference type="NCBI Taxonomy" id="382777"/>
    <lineage>
        <taxon>Bacteria</taxon>
        <taxon>Pseudomonadati</taxon>
        <taxon>Pseudomonadota</taxon>
        <taxon>Gammaproteobacteria</taxon>
        <taxon>Chromatiales</taxon>
        <taxon>Chromatiaceae</taxon>
        <taxon>Thiocapsa</taxon>
    </lineage>
</organism>
<feature type="domain" description="JmjC" evidence="1">
    <location>
        <begin position="106"/>
        <end position="278"/>
    </location>
</feature>
<sequence length="313" mass="35789">MGTIRVTEADRLTSQNTATPVGAPAAEGVDRRTGLSIQELMREYVLPERPVILTDAARAWPGLQRFTFDFFREHYGHLVKEVHGQRYTLAEAIDLILASTPEHPAPYPFNFNLESYFPELLREIQPELAFGPLDRVNHPLLPRILMRGTEVYEIFFGGRGASFPRVHYDALCLNTQITQIVGSKEFFLYPPDQGDFMYPRPNEPKTSQVDFAAPDLERFPLFAQATPIVATVQQGETIFFPARWWHATRIHEPCISLGKVQLNGQNWPLYREDVHAFWLRGHPWFAAAARAYLSVLGPVMNWQERIILSRAKS</sequence>
<evidence type="ECO:0000259" key="1">
    <source>
        <dbReference type="PROSITE" id="PS51184"/>
    </source>
</evidence>
<dbReference type="InterPro" id="IPR041667">
    <property type="entry name" value="Cupin_8"/>
</dbReference>
<dbReference type="Proteomes" id="UP001138802">
    <property type="component" value="Unassembled WGS sequence"/>
</dbReference>
<reference evidence="2 3" key="1">
    <citation type="journal article" date="2020" name="Microorganisms">
        <title>Osmotic Adaptation and Compatible Solute Biosynthesis of Phototrophic Bacteria as Revealed from Genome Analyses.</title>
        <authorList>
            <person name="Imhoff J.F."/>
            <person name="Rahn T."/>
            <person name="Kunzel S."/>
            <person name="Keller A."/>
            <person name="Neulinger S.C."/>
        </authorList>
    </citation>
    <scope>NUCLEOTIDE SEQUENCE [LARGE SCALE GENOMIC DNA]</scope>
    <source>
        <strain evidence="2 3">DSM 21303</strain>
    </source>
</reference>
<accession>A0A9X1B8W2</accession>
<dbReference type="PROSITE" id="PS51184">
    <property type="entry name" value="JMJC"/>
    <property type="match status" value="1"/>
</dbReference>
<dbReference type="Gene3D" id="2.60.120.650">
    <property type="entry name" value="Cupin"/>
    <property type="match status" value="1"/>
</dbReference>
<dbReference type="SUPFAM" id="SSF51197">
    <property type="entry name" value="Clavaminate synthase-like"/>
    <property type="match status" value="1"/>
</dbReference>